<dbReference type="EMBL" id="FNET01000009">
    <property type="protein sequence ID" value="SDL10844.1"/>
    <property type="molecule type" value="Genomic_DNA"/>
</dbReference>
<feature type="binding site" evidence="3">
    <location>
        <position position="607"/>
    </location>
    <ligand>
        <name>Mg(2+)</name>
        <dbReference type="ChEBI" id="CHEBI:18420"/>
        <label>1</label>
    </ligand>
</feature>
<organism evidence="4 5">
    <name type="scientific">Lentzea albidocapillata subsp. violacea</name>
    <dbReference type="NCBI Taxonomy" id="128104"/>
    <lineage>
        <taxon>Bacteria</taxon>
        <taxon>Bacillati</taxon>
        <taxon>Actinomycetota</taxon>
        <taxon>Actinomycetes</taxon>
        <taxon>Pseudonocardiales</taxon>
        <taxon>Pseudonocardiaceae</taxon>
        <taxon>Lentzea</taxon>
    </lineage>
</organism>
<dbReference type="GO" id="GO:0046872">
    <property type="term" value="F:metal ion binding"/>
    <property type="evidence" value="ECO:0007669"/>
    <property type="project" value="UniProtKB-KW"/>
</dbReference>
<reference evidence="5" key="1">
    <citation type="submission" date="2016-10" db="EMBL/GenBank/DDBJ databases">
        <authorList>
            <person name="Varghese N."/>
            <person name="Submissions S."/>
        </authorList>
    </citation>
    <scope>NUCLEOTIDE SEQUENCE [LARGE SCALE GENOMIC DNA]</scope>
    <source>
        <strain evidence="5">DSM 44796</strain>
    </source>
</reference>
<name>A0A1G9HDR5_9PSEU</name>
<keyword evidence="2 4" id="KW-0378">Hydrolase</keyword>
<dbReference type="Gene3D" id="1.10.4080.10">
    <property type="entry name" value="ADP-ribosylation/Crystallin J1"/>
    <property type="match status" value="1"/>
</dbReference>
<dbReference type="SUPFAM" id="SSF101478">
    <property type="entry name" value="ADP-ribosylglycohydrolase"/>
    <property type="match status" value="1"/>
</dbReference>
<keyword evidence="3" id="KW-0479">Metal-binding</keyword>
<evidence type="ECO:0000256" key="1">
    <source>
        <dbReference type="ARBA" id="ARBA00010702"/>
    </source>
</evidence>
<evidence type="ECO:0000313" key="4">
    <source>
        <dbReference type="EMBL" id="SDL10844.1"/>
    </source>
</evidence>
<dbReference type="PANTHER" id="PTHR16222:SF24">
    <property type="entry name" value="ADP-RIBOSYLHYDROLASE ARH3"/>
    <property type="match status" value="1"/>
</dbReference>
<dbReference type="AlphaFoldDB" id="A0A1G9HDR5"/>
<accession>A0A1G9HDR5</accession>
<proteinExistence type="inferred from homology"/>
<feature type="binding site" evidence="3">
    <location>
        <position position="606"/>
    </location>
    <ligand>
        <name>Mg(2+)</name>
        <dbReference type="ChEBI" id="CHEBI:18420"/>
        <label>1</label>
    </ligand>
</feature>
<sequence length="667" mass="72633">MNRDEALAIAERWILEHRGEEFRIDQDSVFRTRDGWEIGYAVPGEDGKVRAGGRWPRQGVEVHVLGTTAVIEDGSVKDRPWEARVDPELISMPGMRTDPDFTAVAGWTADGEFHPNPARIAGPIAAGDPLPLTPMERFLDYVGRGWYGLDQLGHNGVHGEVLIPGEVPATRFDYPETLPVFTRPDLLPAGTAVWTRVALNTFISKVFAGDDFSGTRPQHLHINPGLSFDTELRMWTFVDEAAQHLRMCGCAQYGAFKVERSPWLSRADIATLDHIVSSGPVHAVPVRTVKVEFTLGVDEQGRRFVVREREAGQDNGKLRGCLIGGAIGDALGANTENLPMEVVYERHGPQGITDLPDDPAITDDTQMTLFTFEAMIRAHVRERTTGNGGIVAVVQHAYQRWLHTQKTPWEKARGPLSTLDEPDGRLIGHRDLFRLRAPGLTVTSALQQYGRTGVMATAENPANDSKGCGGVMRVAPIAFYADDASQAFALAKCAAELTHGHPSGYLSAGFFAVLVWEALRGKGLLDGVDTAMKAVVRHEGHEEVVAAVEHAIELAALGEPSVARVEELGGGGVGDTALAIALYSALVTDDPNEALLISVNHGGDNDSTASLCGNLVGALHGVEKIRPDWVERVQFRDVIDEMVADWETETGPNPPMTQEWFARYPPS</sequence>
<dbReference type="InterPro" id="IPR036705">
    <property type="entry name" value="Ribosyl_crysJ1_sf"/>
</dbReference>
<feature type="binding site" evidence="3">
    <location>
        <position position="604"/>
    </location>
    <ligand>
        <name>Mg(2+)</name>
        <dbReference type="ChEBI" id="CHEBI:18420"/>
        <label>1</label>
    </ligand>
</feature>
<dbReference type="InterPro" id="IPR005502">
    <property type="entry name" value="Ribosyl_crysJ1"/>
</dbReference>
<dbReference type="Proteomes" id="UP000199682">
    <property type="component" value="Unassembled WGS sequence"/>
</dbReference>
<feature type="binding site" evidence="3">
    <location>
        <position position="363"/>
    </location>
    <ligand>
        <name>Mg(2+)</name>
        <dbReference type="ChEBI" id="CHEBI:18420"/>
        <label>1</label>
    </ligand>
</feature>
<evidence type="ECO:0000313" key="5">
    <source>
        <dbReference type="Proteomes" id="UP000199682"/>
    </source>
</evidence>
<keyword evidence="3" id="KW-0460">Magnesium</keyword>
<comment type="cofactor">
    <cofactor evidence="3">
        <name>Mg(2+)</name>
        <dbReference type="ChEBI" id="CHEBI:18420"/>
    </cofactor>
    <text evidence="3">Binds 2 magnesium ions per subunit.</text>
</comment>
<evidence type="ECO:0000256" key="3">
    <source>
        <dbReference type="PIRSR" id="PIRSR605502-1"/>
    </source>
</evidence>
<dbReference type="PANTHER" id="PTHR16222">
    <property type="entry name" value="ADP-RIBOSYLGLYCOHYDROLASE"/>
    <property type="match status" value="1"/>
</dbReference>
<feature type="binding site" evidence="3">
    <location>
        <position position="364"/>
    </location>
    <ligand>
        <name>Mg(2+)</name>
        <dbReference type="ChEBI" id="CHEBI:18420"/>
        <label>1</label>
    </ligand>
</feature>
<dbReference type="Pfam" id="PF03747">
    <property type="entry name" value="ADP_ribosyl_GH"/>
    <property type="match status" value="1"/>
</dbReference>
<dbReference type="InterPro" id="IPR050792">
    <property type="entry name" value="ADP-ribosylglycohydrolase"/>
</dbReference>
<evidence type="ECO:0000256" key="2">
    <source>
        <dbReference type="ARBA" id="ARBA00022801"/>
    </source>
</evidence>
<dbReference type="RefSeq" id="WP_143027798.1">
    <property type="nucleotide sequence ID" value="NZ_FNET01000009.1"/>
</dbReference>
<dbReference type="GO" id="GO:0016787">
    <property type="term" value="F:hydrolase activity"/>
    <property type="evidence" value="ECO:0007669"/>
    <property type="project" value="UniProtKB-KW"/>
</dbReference>
<feature type="binding site" evidence="3">
    <location>
        <position position="362"/>
    </location>
    <ligand>
        <name>Mg(2+)</name>
        <dbReference type="ChEBI" id="CHEBI:18420"/>
        <label>1</label>
    </ligand>
</feature>
<protein>
    <submittedName>
        <fullName evidence="4">ADP-ribosylglycohydrolase</fullName>
    </submittedName>
</protein>
<gene>
    <name evidence="4" type="ORF">SAMN04488074_10926</name>
</gene>
<comment type="similarity">
    <text evidence="1">Belongs to the ADP-ribosylglycohydrolase family.</text>
</comment>